<dbReference type="EMBL" id="AUZJ01000054">
    <property type="protein sequence ID" value="ERF59899.1"/>
    <property type="molecule type" value="Genomic_DNA"/>
</dbReference>
<evidence type="ECO:0000313" key="2">
    <source>
        <dbReference type="Proteomes" id="UP000016412"/>
    </source>
</evidence>
<sequence>MKSWKLLLCSYVPCKRIDNPFARRRTDIKKLSPIPSVSIPPAAKHADKRKCIFGSF</sequence>
<dbReference type="AlphaFoldDB" id="U1GTC7"/>
<accession>U1GTC7</accession>
<organism evidence="1 2">
    <name type="scientific">Treponema socranskii subsp. socranskii VPI DR56BR1116 = ATCC 35536</name>
    <dbReference type="NCBI Taxonomy" id="1125725"/>
    <lineage>
        <taxon>Bacteria</taxon>
        <taxon>Pseudomonadati</taxon>
        <taxon>Spirochaetota</taxon>
        <taxon>Spirochaetia</taxon>
        <taxon>Spirochaetales</taxon>
        <taxon>Treponemataceae</taxon>
        <taxon>Treponema</taxon>
    </lineage>
</organism>
<comment type="caution">
    <text evidence="1">The sequence shown here is derived from an EMBL/GenBank/DDBJ whole genome shotgun (WGS) entry which is preliminary data.</text>
</comment>
<name>U1GTC7_TRESO</name>
<protein>
    <submittedName>
        <fullName evidence="1">Uncharacterized protein</fullName>
    </submittedName>
</protein>
<gene>
    <name evidence="1" type="ORF">HMPREF1325_0649</name>
</gene>
<proteinExistence type="predicted"/>
<evidence type="ECO:0000313" key="1">
    <source>
        <dbReference type="EMBL" id="ERF59899.1"/>
    </source>
</evidence>
<reference evidence="1 2" key="1">
    <citation type="submission" date="2013-08" db="EMBL/GenBank/DDBJ databases">
        <authorList>
            <person name="Durkin A.S."/>
            <person name="Haft D.R."/>
            <person name="McCorrison J."/>
            <person name="Torralba M."/>
            <person name="Gillis M."/>
            <person name="Haft D.H."/>
            <person name="Methe B."/>
            <person name="Sutton G."/>
            <person name="Nelson K.E."/>
        </authorList>
    </citation>
    <scope>NUCLEOTIDE SEQUENCE [LARGE SCALE GENOMIC DNA]</scope>
    <source>
        <strain evidence="1 2">VPI DR56BR1116</strain>
    </source>
</reference>
<dbReference type="Proteomes" id="UP000016412">
    <property type="component" value="Unassembled WGS sequence"/>
</dbReference>